<dbReference type="Gene3D" id="1.10.287.820">
    <property type="entry name" value="Acid-sensing ion channel domain"/>
    <property type="match status" value="1"/>
</dbReference>
<evidence type="ECO:0000256" key="2">
    <source>
        <dbReference type="ARBA" id="ARBA00007193"/>
    </source>
</evidence>
<evidence type="ECO:0000256" key="4">
    <source>
        <dbReference type="ARBA" id="ARBA00022461"/>
    </source>
</evidence>
<protein>
    <submittedName>
        <fullName evidence="14">Uncharacterized protein</fullName>
    </submittedName>
</protein>
<keyword evidence="8 12" id="KW-0406">Ion transport</keyword>
<dbReference type="EMBL" id="JADBJN010000001">
    <property type="protein sequence ID" value="KAG5681852.1"/>
    <property type="molecule type" value="Genomic_DNA"/>
</dbReference>
<feature type="transmembrane region" description="Helical" evidence="13">
    <location>
        <begin position="439"/>
        <end position="459"/>
    </location>
</feature>
<evidence type="ECO:0000256" key="5">
    <source>
        <dbReference type="ARBA" id="ARBA00022692"/>
    </source>
</evidence>
<sequence length="888" mass="104163">MFWTICMITSVILTSILIKNLVVKIMNFPIVVYLSEKPVPMSKINFPAVTICPGMLLIPFEFHPFKRHTITESRSPFKTQRYENDDLRGDDDKLRFQFYEALNKLDKDGYNITKINMHTLKRIHAMDLVTRNGLFERLNYSISTEDFLDVMNEFEKFTKVLVNFQLFWLENFSDELSEIITENGFCYTFNMANHTEVLNSEIVSSDFHYLHKTLEGENPIIAYNYPLKTSQINGFRAKMQHYTNMNNHWLSNNNCKWCDMIKKTSFNFDGVLILIHDSYELPSSNMLKLFVTSSKKMDIFIEPEVLTIDDSMKSLKTERETTETFKQEQSSELSFHVKYQQNHCNEFIKKQQFDEIDFLSFIGGLLNLFTGFSFISFIEIFYWFIYRTITKSCFVWKSNRVRPFSTESKKSEKLIQKFFQESSIHSFVYWTKSTIFDKLFWIPIFLLSMIACGWLIKGINEKLPDSRVMIYDSVSFNDNVTFPALTIIPEVFHLKKTFFEINSISLSMRNGFTLLPSTIDQICSFVIRNKFCSVINLINFQTDKCGYLIAKYARKTSVAAWFEEQFSLWNNEIKLNFSEIRTVFGMGYSLNLIKAEKLFNSNEIDNELLYKSNIRPKHPVKNTSRLIKNFYPITTKAGDRPKLKIKFSQQDFNSSNFERCNFPKVLVHHPTLSPTFIDRDEFIDINFGETMNIELNVVIIRTDKNLKKLKSVERGCYFDNEFQLKFFKTYTQKNCEIECFTNITIKECGCVSHLMPYNAIKNIIICQNEYQTFYESCLYQTTSKLLISIHFSTEQNCSCLPLCNSVSYYAKYNSLKNENKEASIKMILNIDNIVAYRRYQQFSFHDIISYVGGLLGLFVGVSVLSIVEIFYFIISKSFVRICSSLRAQ</sequence>
<evidence type="ECO:0000256" key="7">
    <source>
        <dbReference type="ARBA" id="ARBA00023053"/>
    </source>
</evidence>
<dbReference type="PANTHER" id="PTHR11690:SF288">
    <property type="entry name" value="AMILORIDE-SENSITIVE NA+ CHANNEL-RELATED"/>
    <property type="match status" value="1"/>
</dbReference>
<dbReference type="PANTHER" id="PTHR11690">
    <property type="entry name" value="AMILORIDE-SENSITIVE SODIUM CHANNEL-RELATED"/>
    <property type="match status" value="1"/>
</dbReference>
<evidence type="ECO:0000256" key="12">
    <source>
        <dbReference type="RuleBase" id="RU000679"/>
    </source>
</evidence>
<dbReference type="AlphaFoldDB" id="A0A9J6CIK3"/>
<feature type="transmembrane region" description="Helical" evidence="13">
    <location>
        <begin position="358"/>
        <end position="385"/>
    </location>
</feature>
<dbReference type="Gene3D" id="1.10.287.770">
    <property type="entry name" value="YojJ-like"/>
    <property type="match status" value="2"/>
</dbReference>
<evidence type="ECO:0000256" key="13">
    <source>
        <dbReference type="SAM" id="Phobius"/>
    </source>
</evidence>
<accession>A0A9J6CIK3</accession>
<gene>
    <name evidence="14" type="ORF">PVAND_011259</name>
</gene>
<keyword evidence="3 12" id="KW-0813">Transport</keyword>
<organism evidence="14 15">
    <name type="scientific">Polypedilum vanderplanki</name>
    <name type="common">Sleeping chironomid midge</name>
    <dbReference type="NCBI Taxonomy" id="319348"/>
    <lineage>
        <taxon>Eukaryota</taxon>
        <taxon>Metazoa</taxon>
        <taxon>Ecdysozoa</taxon>
        <taxon>Arthropoda</taxon>
        <taxon>Hexapoda</taxon>
        <taxon>Insecta</taxon>
        <taxon>Pterygota</taxon>
        <taxon>Neoptera</taxon>
        <taxon>Endopterygota</taxon>
        <taxon>Diptera</taxon>
        <taxon>Nematocera</taxon>
        <taxon>Chironomoidea</taxon>
        <taxon>Chironomidae</taxon>
        <taxon>Chironominae</taxon>
        <taxon>Polypedilum</taxon>
        <taxon>Polypedilum</taxon>
    </lineage>
</organism>
<keyword evidence="7" id="KW-0915">Sodium</keyword>
<evidence type="ECO:0000256" key="9">
    <source>
        <dbReference type="ARBA" id="ARBA00023136"/>
    </source>
</evidence>
<evidence type="ECO:0000313" key="14">
    <source>
        <dbReference type="EMBL" id="KAG5681852.1"/>
    </source>
</evidence>
<comment type="similarity">
    <text evidence="2 12">Belongs to the amiloride-sensitive sodium channel (TC 1.A.6) family.</text>
</comment>
<evidence type="ECO:0000256" key="1">
    <source>
        <dbReference type="ARBA" id="ARBA00004141"/>
    </source>
</evidence>
<keyword evidence="4 12" id="KW-0894">Sodium channel</keyword>
<name>A0A9J6CIK3_POLVA</name>
<evidence type="ECO:0000256" key="10">
    <source>
        <dbReference type="ARBA" id="ARBA00023201"/>
    </source>
</evidence>
<keyword evidence="11 12" id="KW-0407">Ion channel</keyword>
<evidence type="ECO:0000256" key="3">
    <source>
        <dbReference type="ARBA" id="ARBA00022448"/>
    </source>
</evidence>
<evidence type="ECO:0000313" key="15">
    <source>
        <dbReference type="Proteomes" id="UP001107558"/>
    </source>
</evidence>
<keyword evidence="10 12" id="KW-0739">Sodium transport</keyword>
<dbReference type="InterPro" id="IPR001873">
    <property type="entry name" value="ENaC"/>
</dbReference>
<reference evidence="14" key="1">
    <citation type="submission" date="2021-03" db="EMBL/GenBank/DDBJ databases">
        <title>Chromosome level genome of the anhydrobiotic midge Polypedilum vanderplanki.</title>
        <authorList>
            <person name="Yoshida Y."/>
            <person name="Kikawada T."/>
            <person name="Gusev O."/>
        </authorList>
    </citation>
    <scope>NUCLEOTIDE SEQUENCE</scope>
    <source>
        <strain evidence="14">NIAS01</strain>
        <tissue evidence="14">Whole body or cell culture</tissue>
    </source>
</reference>
<keyword evidence="15" id="KW-1185">Reference proteome</keyword>
<dbReference type="GO" id="GO:0005886">
    <property type="term" value="C:plasma membrane"/>
    <property type="evidence" value="ECO:0007669"/>
    <property type="project" value="TreeGrafter"/>
</dbReference>
<evidence type="ECO:0000256" key="11">
    <source>
        <dbReference type="ARBA" id="ARBA00023303"/>
    </source>
</evidence>
<evidence type="ECO:0000256" key="8">
    <source>
        <dbReference type="ARBA" id="ARBA00023065"/>
    </source>
</evidence>
<proteinExistence type="inferred from homology"/>
<dbReference type="OrthoDB" id="6502088at2759"/>
<keyword evidence="5 12" id="KW-0812">Transmembrane</keyword>
<dbReference type="GO" id="GO:0015280">
    <property type="term" value="F:ligand-gated sodium channel activity"/>
    <property type="evidence" value="ECO:0007669"/>
    <property type="project" value="TreeGrafter"/>
</dbReference>
<dbReference type="Pfam" id="PF00858">
    <property type="entry name" value="ASC"/>
    <property type="match status" value="2"/>
</dbReference>
<evidence type="ECO:0000256" key="6">
    <source>
        <dbReference type="ARBA" id="ARBA00022989"/>
    </source>
</evidence>
<comment type="subcellular location">
    <subcellularLocation>
        <location evidence="1">Membrane</location>
        <topology evidence="1">Multi-pass membrane protein</topology>
    </subcellularLocation>
</comment>
<keyword evidence="9 13" id="KW-0472">Membrane</keyword>
<feature type="transmembrane region" description="Helical" evidence="13">
    <location>
        <begin position="847"/>
        <end position="874"/>
    </location>
</feature>
<comment type="caution">
    <text evidence="14">The sequence shown here is derived from an EMBL/GenBank/DDBJ whole genome shotgun (WGS) entry which is preliminary data.</text>
</comment>
<keyword evidence="6 13" id="KW-1133">Transmembrane helix</keyword>
<dbReference type="Proteomes" id="UP001107558">
    <property type="component" value="Chromosome 1"/>
</dbReference>